<evidence type="ECO:0000313" key="1">
    <source>
        <dbReference type="EMBL" id="CRL65201.1"/>
    </source>
</evidence>
<dbReference type="RefSeq" id="WP_072065062.1">
    <property type="nucleotide sequence ID" value="NZ_CAXOKJ010000010.1"/>
</dbReference>
<reference evidence="3" key="1">
    <citation type="submission" date="2015-06" db="EMBL/GenBank/DDBJ databases">
        <authorList>
            <person name="Urmite Genomes"/>
        </authorList>
    </citation>
    <scope>NUCLEOTIDE SEQUENCE [LARGE SCALE GENOMIC DNA]</scope>
    <source>
        <strain evidence="3">CSUR P1867</strain>
    </source>
</reference>
<evidence type="ECO:0000313" key="2">
    <source>
        <dbReference type="EMBL" id="CRL65449.1"/>
    </source>
</evidence>
<dbReference type="Proteomes" id="UP000183920">
    <property type="component" value="Unassembled WGS sequence"/>
</dbReference>
<protein>
    <submittedName>
        <fullName evidence="1">Uncharacterized protein</fullName>
    </submittedName>
</protein>
<proteinExistence type="predicted"/>
<accession>A0A0G4QHY0</accession>
<name>A0A0G4QHY0_9GAMM</name>
<dbReference type="AlphaFoldDB" id="A0A0G4QHY0"/>
<gene>
    <name evidence="1" type="ORF">BN1804_03378</name>
    <name evidence="2" type="ORF">BN1804_03505</name>
</gene>
<dbReference type="GeneID" id="93393960"/>
<dbReference type="EMBL" id="CVRY01000009">
    <property type="protein sequence ID" value="CRL65449.1"/>
    <property type="molecule type" value="Genomic_DNA"/>
</dbReference>
<evidence type="ECO:0000313" key="3">
    <source>
        <dbReference type="Proteomes" id="UP000183920"/>
    </source>
</evidence>
<sequence length="103" mass="11767">MSDNQINYEAIGRDVYLSKKIHSLIRSRQSELKGIAGAINETCLTYSRLTNEYRLFNYDNIPVAIETIKSIDNQLKELLPEQNKWAKIAGSEPIIIEGLNDVR</sequence>
<reference evidence="1" key="2">
    <citation type="submission" date="2015-06" db="EMBL/GenBank/DDBJ databases">
        <authorList>
            <person name="Urmite Genomes Urmite Genomes"/>
        </authorList>
    </citation>
    <scope>NUCLEOTIDE SEQUENCE [LARGE SCALE GENOMIC DNA]</scope>
    <source>
        <strain evidence="1">CSUR P1867</strain>
    </source>
</reference>
<organism evidence="1 3">
    <name type="scientific">Proteus penneri</name>
    <dbReference type="NCBI Taxonomy" id="102862"/>
    <lineage>
        <taxon>Bacteria</taxon>
        <taxon>Pseudomonadati</taxon>
        <taxon>Pseudomonadota</taxon>
        <taxon>Gammaproteobacteria</taxon>
        <taxon>Enterobacterales</taxon>
        <taxon>Morganellaceae</taxon>
        <taxon>Proteus</taxon>
    </lineage>
</organism>
<dbReference type="EMBL" id="CVRY01000008">
    <property type="protein sequence ID" value="CRL65201.1"/>
    <property type="molecule type" value="Genomic_DNA"/>
</dbReference>